<reference evidence="1" key="1">
    <citation type="submission" date="2020-10" db="EMBL/GenBank/DDBJ databases">
        <authorList>
            <person name="Gilroy R."/>
        </authorList>
    </citation>
    <scope>NUCLEOTIDE SEQUENCE</scope>
    <source>
        <strain evidence="1">CHK152-2994</strain>
    </source>
</reference>
<dbReference type="Proteomes" id="UP000824139">
    <property type="component" value="Unassembled WGS sequence"/>
</dbReference>
<evidence type="ECO:0000313" key="1">
    <source>
        <dbReference type="EMBL" id="HIS82008.1"/>
    </source>
</evidence>
<comment type="caution">
    <text evidence="1">The sequence shown here is derived from an EMBL/GenBank/DDBJ whole genome shotgun (WGS) entry which is preliminary data.</text>
</comment>
<evidence type="ECO:0000313" key="2">
    <source>
        <dbReference type="Proteomes" id="UP000824139"/>
    </source>
</evidence>
<dbReference type="EMBL" id="DVJO01000005">
    <property type="protein sequence ID" value="HIS82008.1"/>
    <property type="molecule type" value="Genomic_DNA"/>
</dbReference>
<reference evidence="1" key="2">
    <citation type="journal article" date="2021" name="PeerJ">
        <title>Extensive microbial diversity within the chicken gut microbiome revealed by metagenomics and culture.</title>
        <authorList>
            <person name="Gilroy R."/>
            <person name="Ravi A."/>
            <person name="Getino M."/>
            <person name="Pursley I."/>
            <person name="Horton D.L."/>
            <person name="Alikhan N.F."/>
            <person name="Baker D."/>
            <person name="Gharbi K."/>
            <person name="Hall N."/>
            <person name="Watson M."/>
            <person name="Adriaenssens E.M."/>
            <person name="Foster-Nyarko E."/>
            <person name="Jarju S."/>
            <person name="Secka A."/>
            <person name="Antonio M."/>
            <person name="Oren A."/>
            <person name="Chaudhuri R.R."/>
            <person name="La Ragione R."/>
            <person name="Hildebrand F."/>
            <person name="Pallen M.J."/>
        </authorList>
    </citation>
    <scope>NUCLEOTIDE SEQUENCE</scope>
    <source>
        <strain evidence="1">CHK152-2994</strain>
    </source>
</reference>
<name>A0A9D1FU65_9BACT</name>
<protein>
    <submittedName>
        <fullName evidence="1">Uncharacterized protein</fullName>
    </submittedName>
</protein>
<organism evidence="1 2">
    <name type="scientific">Candidatus Scatenecus faecavium</name>
    <dbReference type="NCBI Taxonomy" id="2840915"/>
    <lineage>
        <taxon>Bacteria</taxon>
        <taxon>Candidatus Scatenecus</taxon>
    </lineage>
</organism>
<dbReference type="AlphaFoldDB" id="A0A9D1FU65"/>
<gene>
    <name evidence="1" type="ORF">IAD41_00145</name>
</gene>
<accession>A0A9D1FU65</accession>
<proteinExistence type="predicted"/>
<sequence>MSGIPAVRNRLAQLRSEKMLSVLMGDYKGYKQAAKDYAKLAVKNFDEAKSLPPQPKVTFPLFSKQGFRMMKVWFLEKFRTKTPEEKQLAKFAEREALKKKFL</sequence>